<name>A0A1E3P5J2_WICAA</name>
<sequence>MSRVKIKEIDSLFILRHAQRNDKVATTTSSIDFVANNNDTAANGYMITETYNPPLATFQSTGNKSNNGCVQAMSMGQQILNYIDHNIEESLIILKFHTSPYLRCIETIKFILDYFTKNHHDDSKTIRCIISIDQVLSEWLSTDLDINYYPPSDNGASLLSTAMQYLNSKLPFHRHTNLEIQLDLHNSYKHGNPGCFNESFIQQYSRLNNGLISIVKHETNNLSNESDSKDLVIIMTHGACVRSLVSKLLGRSLYVEIPLASLSIAKPLMEDSKHYYWQLLKTDIDTKLDNFQQIDLYSKHDPFQDFQTTFKQNVGTNQLNFKSLIPASKTENFNRIRSQSLLTPRPKHHDSDDEDNEDQSDDEGISFTARKRRPRSVTTSASTATDNQRRFRSSSLFGPVLKNPFFSDESLKSNNDDRKKMFIDQEDEIISPVQNLSKKPSQSNSSSFQNIHEDDGTFGGAKQDSNELVPDLGESFSSNNSSTNSLHEEMTNIVPGSFSKMVKPPSQNTSSSSTTLQNQPTTTSSTPLPQNSSSLFDKSLIEKTLQEINLTSQNEPDHKTGETGGDWLNFKKDTSTGSNNEGSNKFKIDLYGKKDRLRLNLYNNMNDEDEEDVQGSSGWFLGSNKY</sequence>
<reference evidence="2 3" key="1">
    <citation type="journal article" date="2016" name="Proc. Natl. Acad. Sci. U.S.A.">
        <title>Comparative genomics of biotechnologically important yeasts.</title>
        <authorList>
            <person name="Riley R."/>
            <person name="Haridas S."/>
            <person name="Wolfe K.H."/>
            <person name="Lopes M.R."/>
            <person name="Hittinger C.T."/>
            <person name="Goeker M."/>
            <person name="Salamov A.A."/>
            <person name="Wisecaver J.H."/>
            <person name="Long T.M."/>
            <person name="Calvey C.H."/>
            <person name="Aerts A.L."/>
            <person name="Barry K.W."/>
            <person name="Choi C."/>
            <person name="Clum A."/>
            <person name="Coughlan A.Y."/>
            <person name="Deshpande S."/>
            <person name="Douglass A.P."/>
            <person name="Hanson S.J."/>
            <person name="Klenk H.-P."/>
            <person name="LaButti K.M."/>
            <person name="Lapidus A."/>
            <person name="Lindquist E.A."/>
            <person name="Lipzen A.M."/>
            <person name="Meier-Kolthoff J.P."/>
            <person name="Ohm R.A."/>
            <person name="Otillar R.P."/>
            <person name="Pangilinan J.L."/>
            <person name="Peng Y."/>
            <person name="Rokas A."/>
            <person name="Rosa C.A."/>
            <person name="Scheuner C."/>
            <person name="Sibirny A.A."/>
            <person name="Slot J.C."/>
            <person name="Stielow J.B."/>
            <person name="Sun H."/>
            <person name="Kurtzman C.P."/>
            <person name="Blackwell M."/>
            <person name="Grigoriev I.V."/>
            <person name="Jeffries T.W."/>
        </authorList>
    </citation>
    <scope>NUCLEOTIDE SEQUENCE [LARGE SCALE GENOMIC DNA]</scope>
    <source>
        <strain evidence="3">ATCC 58044 / CBS 1984 / NCYC 433 / NRRL Y-366-8</strain>
    </source>
</reference>
<dbReference type="GeneID" id="30200375"/>
<keyword evidence="3" id="KW-1185">Reference proteome</keyword>
<dbReference type="OrthoDB" id="3898179at2759"/>
<dbReference type="AlphaFoldDB" id="A0A1E3P5J2"/>
<feature type="region of interest" description="Disordered" evidence="1">
    <location>
        <begin position="549"/>
        <end position="582"/>
    </location>
</feature>
<dbReference type="InterPro" id="IPR029033">
    <property type="entry name" value="His_PPase_superfam"/>
</dbReference>
<evidence type="ECO:0000313" key="3">
    <source>
        <dbReference type="Proteomes" id="UP000094112"/>
    </source>
</evidence>
<dbReference type="SUPFAM" id="SSF53254">
    <property type="entry name" value="Phosphoglycerate mutase-like"/>
    <property type="match status" value="1"/>
</dbReference>
<feature type="compositionally biased region" description="Acidic residues" evidence="1">
    <location>
        <begin position="352"/>
        <end position="364"/>
    </location>
</feature>
<dbReference type="EMBL" id="KV454209">
    <property type="protein sequence ID" value="ODQ60643.1"/>
    <property type="molecule type" value="Genomic_DNA"/>
</dbReference>
<evidence type="ECO:0000313" key="2">
    <source>
        <dbReference type="EMBL" id="ODQ60643.1"/>
    </source>
</evidence>
<feature type="compositionally biased region" description="Polar residues" evidence="1">
    <location>
        <begin position="376"/>
        <end position="386"/>
    </location>
</feature>
<dbReference type="Gene3D" id="3.40.50.1240">
    <property type="entry name" value="Phosphoglycerate mutase-like"/>
    <property type="match status" value="1"/>
</dbReference>
<organism evidence="2 3">
    <name type="scientific">Wickerhamomyces anomalus (strain ATCC 58044 / CBS 1984 / NCYC 433 / NRRL Y-366-8)</name>
    <name type="common">Yeast</name>
    <name type="synonym">Hansenula anomala</name>
    <dbReference type="NCBI Taxonomy" id="683960"/>
    <lineage>
        <taxon>Eukaryota</taxon>
        <taxon>Fungi</taxon>
        <taxon>Dikarya</taxon>
        <taxon>Ascomycota</taxon>
        <taxon>Saccharomycotina</taxon>
        <taxon>Saccharomycetes</taxon>
        <taxon>Phaffomycetales</taxon>
        <taxon>Wickerhamomycetaceae</taxon>
        <taxon>Wickerhamomyces</taxon>
    </lineage>
</organism>
<dbReference type="STRING" id="683960.A0A1E3P5J2"/>
<feature type="region of interest" description="Disordered" evidence="1">
    <location>
        <begin position="429"/>
        <end position="534"/>
    </location>
</feature>
<dbReference type="PANTHER" id="PTHR16469">
    <property type="entry name" value="UBIQUITIN-ASSOCIATED AND SH3 DOMAIN-CONTAINING BA-RELATED"/>
    <property type="match status" value="1"/>
</dbReference>
<feature type="compositionally biased region" description="Low complexity" evidence="1">
    <location>
        <begin position="504"/>
        <end position="534"/>
    </location>
</feature>
<proteinExistence type="predicted"/>
<evidence type="ECO:0000256" key="1">
    <source>
        <dbReference type="SAM" id="MobiDB-lite"/>
    </source>
</evidence>
<feature type="compositionally biased region" description="Low complexity" evidence="1">
    <location>
        <begin position="475"/>
        <end position="485"/>
    </location>
</feature>
<dbReference type="Proteomes" id="UP000094112">
    <property type="component" value="Unassembled WGS sequence"/>
</dbReference>
<gene>
    <name evidence="2" type="ORF">WICANDRAFT_61210</name>
</gene>
<protein>
    <submittedName>
        <fullName evidence="2">Uncharacterized protein</fullName>
    </submittedName>
</protein>
<feature type="compositionally biased region" description="Low complexity" evidence="1">
    <location>
        <begin position="434"/>
        <end position="450"/>
    </location>
</feature>
<accession>A0A1E3P5J2</accession>
<feature type="region of interest" description="Disordered" evidence="1">
    <location>
        <begin position="335"/>
        <end position="391"/>
    </location>
</feature>
<dbReference type="RefSeq" id="XP_019039850.1">
    <property type="nucleotide sequence ID" value="XM_019183129.1"/>
</dbReference>
<dbReference type="PANTHER" id="PTHR16469:SF27">
    <property type="entry name" value="UBIQUITIN-ASSOCIATED AND SH3 DOMAIN-CONTAINING BA-RELATED"/>
    <property type="match status" value="1"/>
</dbReference>
<dbReference type="InterPro" id="IPR051710">
    <property type="entry name" value="Phosphatase_SH3-domain"/>
</dbReference>